<dbReference type="Gene3D" id="2.60.40.420">
    <property type="entry name" value="Cupredoxins - blue copper proteins"/>
    <property type="match status" value="1"/>
</dbReference>
<dbReference type="Pfam" id="PF07732">
    <property type="entry name" value="Cu-oxidase_3"/>
    <property type="match status" value="1"/>
</dbReference>
<sequence>MKIEIIFTFFILFNSCNYALLSPSTDECTYVSSNMFQTLKPLPQTKMPVTRWTVNGQYPAPIIQANFGDRLLINVTNKFGDPATVHWHGLFQNGTNFYDGPVGVTQCPIPNGVSFLYNFTLNQYGTYWYHSHITGQIIDGLKGPL</sequence>
<evidence type="ECO:0000256" key="2">
    <source>
        <dbReference type="ARBA" id="ARBA00022723"/>
    </source>
</evidence>
<evidence type="ECO:0000256" key="3">
    <source>
        <dbReference type="ARBA" id="ARBA00023002"/>
    </source>
</evidence>
<keyword evidence="3" id="KW-0560">Oxidoreductase</keyword>
<feature type="non-terminal residue" evidence="7">
    <location>
        <position position="145"/>
    </location>
</feature>
<keyword evidence="4" id="KW-0186">Copper</keyword>
<keyword evidence="2" id="KW-0479">Metal-binding</keyword>
<accession>A0A9N9JBB8</accession>
<dbReference type="PROSITE" id="PS00079">
    <property type="entry name" value="MULTICOPPER_OXIDASE1"/>
    <property type="match status" value="1"/>
</dbReference>
<comment type="similarity">
    <text evidence="1">Belongs to the multicopper oxidase family.</text>
</comment>
<evidence type="ECO:0000256" key="5">
    <source>
        <dbReference type="SAM" id="SignalP"/>
    </source>
</evidence>
<dbReference type="AlphaFoldDB" id="A0A9N9JBB8"/>
<dbReference type="Proteomes" id="UP000789405">
    <property type="component" value="Unassembled WGS sequence"/>
</dbReference>
<dbReference type="InterPro" id="IPR045087">
    <property type="entry name" value="Cu-oxidase_fam"/>
</dbReference>
<keyword evidence="5" id="KW-0732">Signal</keyword>
<dbReference type="PANTHER" id="PTHR11709">
    <property type="entry name" value="MULTI-COPPER OXIDASE"/>
    <property type="match status" value="1"/>
</dbReference>
<gene>
    <name evidence="7" type="ORF">DERYTH_LOCUS18415</name>
</gene>
<evidence type="ECO:0000256" key="1">
    <source>
        <dbReference type="ARBA" id="ARBA00010609"/>
    </source>
</evidence>
<dbReference type="PANTHER" id="PTHR11709:SF414">
    <property type="entry name" value="ADR239WP"/>
    <property type="match status" value="1"/>
</dbReference>
<evidence type="ECO:0000256" key="4">
    <source>
        <dbReference type="ARBA" id="ARBA00023008"/>
    </source>
</evidence>
<dbReference type="InterPro" id="IPR011707">
    <property type="entry name" value="Cu-oxidase-like_N"/>
</dbReference>
<dbReference type="InterPro" id="IPR033138">
    <property type="entry name" value="Cu_oxidase_CS"/>
</dbReference>
<comment type="caution">
    <text evidence="7">The sequence shown here is derived from an EMBL/GenBank/DDBJ whole genome shotgun (WGS) entry which is preliminary data.</text>
</comment>
<reference evidence="7" key="1">
    <citation type="submission" date="2021-06" db="EMBL/GenBank/DDBJ databases">
        <authorList>
            <person name="Kallberg Y."/>
            <person name="Tangrot J."/>
            <person name="Rosling A."/>
        </authorList>
    </citation>
    <scope>NUCLEOTIDE SEQUENCE</scope>
    <source>
        <strain evidence="7">MA453B</strain>
    </source>
</reference>
<feature type="signal peptide" evidence="5">
    <location>
        <begin position="1"/>
        <end position="19"/>
    </location>
</feature>
<dbReference type="SUPFAM" id="SSF49503">
    <property type="entry name" value="Cupredoxins"/>
    <property type="match status" value="1"/>
</dbReference>
<name>A0A9N9JBB8_9GLOM</name>
<evidence type="ECO:0000313" key="7">
    <source>
        <dbReference type="EMBL" id="CAG8767953.1"/>
    </source>
</evidence>
<feature type="chain" id="PRO_5040329356" evidence="5">
    <location>
        <begin position="20"/>
        <end position="145"/>
    </location>
</feature>
<proteinExistence type="inferred from homology"/>
<dbReference type="OrthoDB" id="2121828at2759"/>
<feature type="domain" description="Plastocyanin-like" evidence="6">
    <location>
        <begin position="43"/>
        <end position="145"/>
    </location>
</feature>
<dbReference type="GO" id="GO:0016491">
    <property type="term" value="F:oxidoreductase activity"/>
    <property type="evidence" value="ECO:0007669"/>
    <property type="project" value="UniProtKB-KW"/>
</dbReference>
<keyword evidence="8" id="KW-1185">Reference proteome</keyword>
<protein>
    <submittedName>
        <fullName evidence="7">1120_t:CDS:1</fullName>
    </submittedName>
</protein>
<dbReference type="GO" id="GO:0005507">
    <property type="term" value="F:copper ion binding"/>
    <property type="evidence" value="ECO:0007669"/>
    <property type="project" value="InterPro"/>
</dbReference>
<dbReference type="InterPro" id="IPR008972">
    <property type="entry name" value="Cupredoxin"/>
</dbReference>
<evidence type="ECO:0000313" key="8">
    <source>
        <dbReference type="Proteomes" id="UP000789405"/>
    </source>
</evidence>
<organism evidence="7 8">
    <name type="scientific">Dentiscutata erythropus</name>
    <dbReference type="NCBI Taxonomy" id="1348616"/>
    <lineage>
        <taxon>Eukaryota</taxon>
        <taxon>Fungi</taxon>
        <taxon>Fungi incertae sedis</taxon>
        <taxon>Mucoromycota</taxon>
        <taxon>Glomeromycotina</taxon>
        <taxon>Glomeromycetes</taxon>
        <taxon>Diversisporales</taxon>
        <taxon>Gigasporaceae</taxon>
        <taxon>Dentiscutata</taxon>
    </lineage>
</organism>
<dbReference type="EMBL" id="CAJVPY010018649">
    <property type="protein sequence ID" value="CAG8767953.1"/>
    <property type="molecule type" value="Genomic_DNA"/>
</dbReference>
<evidence type="ECO:0000259" key="6">
    <source>
        <dbReference type="Pfam" id="PF07732"/>
    </source>
</evidence>